<evidence type="ECO:0000313" key="1">
    <source>
        <dbReference type="EMBL" id="VDN46637.1"/>
    </source>
</evidence>
<dbReference type="AlphaFoldDB" id="A0A3P7PQH6"/>
<proteinExistence type="predicted"/>
<name>A0A3P7PQH6_9FIRM</name>
<dbReference type="KEGG" id="cbar:PATL70BA_0768"/>
<accession>A0A3P7PQH6</accession>
<sequence>MNLKRDLKGGCSREKIISCIIGAIYDGGRGWMWARRGSGSGES</sequence>
<reference evidence="1 2" key="1">
    <citation type="submission" date="2018-09" db="EMBL/GenBank/DDBJ databases">
        <authorList>
            <person name="Postec A."/>
        </authorList>
    </citation>
    <scope>NUCLEOTIDE SEQUENCE [LARGE SCALE GENOMIC DNA]</scope>
    <source>
        <strain evidence="1">70B-A</strain>
    </source>
</reference>
<dbReference type="Proteomes" id="UP000279029">
    <property type="component" value="Chromosome"/>
</dbReference>
<organism evidence="1 2">
    <name type="scientific">Petrocella atlantisensis</name>
    <dbReference type="NCBI Taxonomy" id="2173034"/>
    <lineage>
        <taxon>Bacteria</taxon>
        <taxon>Bacillati</taxon>
        <taxon>Bacillota</taxon>
        <taxon>Clostridia</taxon>
        <taxon>Lachnospirales</taxon>
        <taxon>Vallitaleaceae</taxon>
        <taxon>Petrocella</taxon>
    </lineage>
</organism>
<gene>
    <name evidence="1" type="ORF">PATL70BA_0768</name>
</gene>
<evidence type="ECO:0000313" key="2">
    <source>
        <dbReference type="Proteomes" id="UP000279029"/>
    </source>
</evidence>
<dbReference type="EMBL" id="LR130778">
    <property type="protein sequence ID" value="VDN46637.1"/>
    <property type="molecule type" value="Genomic_DNA"/>
</dbReference>
<protein>
    <submittedName>
        <fullName evidence="1">Uncharacterized protein</fullName>
    </submittedName>
</protein>
<keyword evidence="2" id="KW-1185">Reference proteome</keyword>